<dbReference type="FunFam" id="1.10.3730.20:FF:000001">
    <property type="entry name" value="Quaternary ammonium compound resistance transporter SugE"/>
    <property type="match status" value="1"/>
</dbReference>
<comment type="similarity">
    <text evidence="7">Belongs to the drug/metabolite transporter (DMT) superfamily. Small multidrug resistance (SMR) (TC 2.A.7.1) family.</text>
</comment>
<evidence type="ECO:0000256" key="2">
    <source>
        <dbReference type="ARBA" id="ARBA00022448"/>
    </source>
</evidence>
<dbReference type="EMBL" id="QKRB01000052">
    <property type="protein sequence ID" value="PZD94541.1"/>
    <property type="molecule type" value="Genomic_DNA"/>
</dbReference>
<dbReference type="PANTHER" id="PTHR30561">
    <property type="entry name" value="SMR FAMILY PROTON-DEPENDENT DRUG EFFLUX TRANSPORTER SUGE"/>
    <property type="match status" value="1"/>
</dbReference>
<feature type="transmembrane region" description="Helical" evidence="8">
    <location>
        <begin position="6"/>
        <end position="23"/>
    </location>
</feature>
<keyword evidence="10" id="KW-1185">Reference proteome</keyword>
<accession>A0A2W1LRT7</accession>
<keyword evidence="5 8" id="KW-1133">Transmembrane helix</keyword>
<evidence type="ECO:0000256" key="7">
    <source>
        <dbReference type="RuleBase" id="RU003942"/>
    </source>
</evidence>
<feature type="transmembrane region" description="Helical" evidence="8">
    <location>
        <begin position="60"/>
        <end position="79"/>
    </location>
</feature>
<dbReference type="OrthoDB" id="21828at2"/>
<evidence type="ECO:0000256" key="1">
    <source>
        <dbReference type="ARBA" id="ARBA00004651"/>
    </source>
</evidence>
<dbReference type="InterPro" id="IPR000390">
    <property type="entry name" value="Small_drug/metabolite_transptr"/>
</dbReference>
<gene>
    <name evidence="9" type="ORF">DNH61_17660</name>
</gene>
<evidence type="ECO:0000256" key="5">
    <source>
        <dbReference type="ARBA" id="ARBA00022989"/>
    </source>
</evidence>
<evidence type="ECO:0000313" key="9">
    <source>
        <dbReference type="EMBL" id="PZD94541.1"/>
    </source>
</evidence>
<reference evidence="9 10" key="1">
    <citation type="submission" date="2018-06" db="EMBL/GenBank/DDBJ databases">
        <title>Paenibacillus imtechensis sp. nov.</title>
        <authorList>
            <person name="Pinnaka A.K."/>
            <person name="Singh H."/>
            <person name="Kaur M."/>
        </authorList>
    </citation>
    <scope>NUCLEOTIDE SEQUENCE [LARGE SCALE GENOMIC DNA]</scope>
    <source>
        <strain evidence="9 10">SMB1</strain>
    </source>
</reference>
<evidence type="ECO:0000256" key="3">
    <source>
        <dbReference type="ARBA" id="ARBA00022475"/>
    </source>
</evidence>
<dbReference type="AlphaFoldDB" id="A0A2W1LRT7"/>
<feature type="transmembrane region" description="Helical" evidence="8">
    <location>
        <begin position="88"/>
        <end position="106"/>
    </location>
</feature>
<feature type="transmembrane region" description="Helical" evidence="8">
    <location>
        <begin position="30"/>
        <end position="54"/>
    </location>
</feature>
<protein>
    <submittedName>
        <fullName evidence="9">QacE family quaternary ammonium compound efflux SMR transporter</fullName>
    </submittedName>
</protein>
<keyword evidence="2" id="KW-0813">Transport</keyword>
<dbReference type="RefSeq" id="WP_111148011.1">
    <property type="nucleotide sequence ID" value="NZ_QKRB01000052.1"/>
</dbReference>
<dbReference type="InterPro" id="IPR045324">
    <property type="entry name" value="Small_multidrug_res"/>
</dbReference>
<dbReference type="PANTHER" id="PTHR30561:SF1">
    <property type="entry name" value="MULTIDRUG TRANSPORTER EMRE"/>
    <property type="match status" value="1"/>
</dbReference>
<dbReference type="InterPro" id="IPR037185">
    <property type="entry name" value="EmrE-like"/>
</dbReference>
<keyword evidence="3" id="KW-1003">Cell membrane</keyword>
<keyword evidence="6 8" id="KW-0472">Membrane</keyword>
<dbReference type="Gene3D" id="1.10.3730.20">
    <property type="match status" value="1"/>
</dbReference>
<comment type="caution">
    <text evidence="9">The sequence shown here is derived from an EMBL/GenBank/DDBJ whole genome shotgun (WGS) entry which is preliminary data.</text>
</comment>
<dbReference type="Proteomes" id="UP000249522">
    <property type="component" value="Unassembled WGS sequence"/>
</dbReference>
<name>A0A2W1LRT7_9BACL</name>
<dbReference type="Pfam" id="PF00893">
    <property type="entry name" value="Multi_Drug_Res"/>
    <property type="match status" value="1"/>
</dbReference>
<evidence type="ECO:0000256" key="4">
    <source>
        <dbReference type="ARBA" id="ARBA00022692"/>
    </source>
</evidence>
<proteinExistence type="inferred from homology"/>
<evidence type="ECO:0000256" key="8">
    <source>
        <dbReference type="SAM" id="Phobius"/>
    </source>
</evidence>
<organism evidence="9 10">
    <name type="scientific">Paenibacillus sambharensis</name>
    <dbReference type="NCBI Taxonomy" id="1803190"/>
    <lineage>
        <taxon>Bacteria</taxon>
        <taxon>Bacillati</taxon>
        <taxon>Bacillota</taxon>
        <taxon>Bacilli</taxon>
        <taxon>Bacillales</taxon>
        <taxon>Paenibacillaceae</taxon>
        <taxon>Paenibacillus</taxon>
    </lineage>
</organism>
<evidence type="ECO:0000313" key="10">
    <source>
        <dbReference type="Proteomes" id="UP000249522"/>
    </source>
</evidence>
<dbReference type="GO" id="GO:0022857">
    <property type="term" value="F:transmembrane transporter activity"/>
    <property type="evidence" value="ECO:0007669"/>
    <property type="project" value="InterPro"/>
</dbReference>
<dbReference type="SUPFAM" id="SSF103481">
    <property type="entry name" value="Multidrug resistance efflux transporter EmrE"/>
    <property type="match status" value="1"/>
</dbReference>
<sequence>MLASVYLVVAILCEVFASSMLKLSNGFKKLYPSAGVVVGYILSFYLLSLALKALPLGTAYAIWAGLGTALTALIGVLVYKERFNAKKFAGMALIIAGVVIMNLTGVSH</sequence>
<evidence type="ECO:0000256" key="6">
    <source>
        <dbReference type="ARBA" id="ARBA00023136"/>
    </source>
</evidence>
<keyword evidence="4 7" id="KW-0812">Transmembrane</keyword>
<comment type="subcellular location">
    <subcellularLocation>
        <location evidence="1 7">Cell membrane</location>
        <topology evidence="1 7">Multi-pass membrane protein</topology>
    </subcellularLocation>
</comment>
<dbReference type="GO" id="GO:0005886">
    <property type="term" value="C:plasma membrane"/>
    <property type="evidence" value="ECO:0007669"/>
    <property type="project" value="UniProtKB-SubCell"/>
</dbReference>